<organism evidence="1 2">
    <name type="scientific">Aspergillus campestris (strain IBT 28561)</name>
    <dbReference type="NCBI Taxonomy" id="1392248"/>
    <lineage>
        <taxon>Eukaryota</taxon>
        <taxon>Fungi</taxon>
        <taxon>Dikarya</taxon>
        <taxon>Ascomycota</taxon>
        <taxon>Pezizomycotina</taxon>
        <taxon>Eurotiomycetes</taxon>
        <taxon>Eurotiomycetidae</taxon>
        <taxon>Eurotiales</taxon>
        <taxon>Aspergillaceae</taxon>
        <taxon>Aspergillus</taxon>
        <taxon>Aspergillus subgen. Circumdati</taxon>
    </lineage>
</organism>
<sequence>MDLRPPAGKLAALDMLGIHVTAGLVAQTAGWSVSASLPCPYLAMSSALREFRERSPTWKTHNPIVGSARIHRSVCAGLF</sequence>
<gene>
    <name evidence="1" type="ORF">P168DRAFT_291660</name>
</gene>
<dbReference type="GeneID" id="36544976"/>
<name>A0A2I1CY15_ASPC2</name>
<protein>
    <submittedName>
        <fullName evidence="1">Uncharacterized protein</fullName>
    </submittedName>
</protein>
<dbReference type="RefSeq" id="XP_024691110.1">
    <property type="nucleotide sequence ID" value="XM_024837452.1"/>
</dbReference>
<evidence type="ECO:0000313" key="2">
    <source>
        <dbReference type="Proteomes" id="UP000234254"/>
    </source>
</evidence>
<dbReference type="Proteomes" id="UP000234254">
    <property type="component" value="Unassembled WGS sequence"/>
</dbReference>
<dbReference type="AlphaFoldDB" id="A0A2I1CY15"/>
<comment type="caution">
    <text evidence="1">The sequence shown here is derived from an EMBL/GenBank/DDBJ whole genome shotgun (WGS) entry which is preliminary data.</text>
</comment>
<accession>A0A2I1CY15</accession>
<dbReference type="VEuPathDB" id="FungiDB:P168DRAFT_291660"/>
<keyword evidence="2" id="KW-1185">Reference proteome</keyword>
<reference evidence="1" key="1">
    <citation type="submission" date="2016-12" db="EMBL/GenBank/DDBJ databases">
        <title>The genomes of Aspergillus section Nigri reveals drivers in fungal speciation.</title>
        <authorList>
            <consortium name="DOE Joint Genome Institute"/>
            <person name="Vesth T.C."/>
            <person name="Nybo J."/>
            <person name="Theobald S."/>
            <person name="Brandl J."/>
            <person name="Frisvad J.C."/>
            <person name="Nielsen K.F."/>
            <person name="Lyhne E.K."/>
            <person name="Kogle M.E."/>
            <person name="Kuo A."/>
            <person name="Riley R."/>
            <person name="Clum A."/>
            <person name="Nolan M."/>
            <person name="Lipzen A."/>
            <person name="Salamov A."/>
            <person name="Henrissat B."/>
            <person name="Wiebenga A."/>
            <person name="De vries R.P."/>
            <person name="Grigoriev I.V."/>
            <person name="Mortensen U.H."/>
            <person name="Andersen M.R."/>
            <person name="Baker S.E."/>
        </authorList>
    </citation>
    <scope>NUCLEOTIDE SEQUENCE</scope>
    <source>
        <strain evidence="1">IBT 28561</strain>
    </source>
</reference>
<evidence type="ECO:0000313" key="1">
    <source>
        <dbReference type="EMBL" id="PKY02516.1"/>
    </source>
</evidence>
<proteinExistence type="predicted"/>
<dbReference type="EMBL" id="MSFM01000009">
    <property type="protein sequence ID" value="PKY02516.1"/>
    <property type="molecule type" value="Genomic_DNA"/>
</dbReference>